<sequence length="142" mass="15306">MDRFVQNLAGRRGSQPCSDQYGQLWAGPSVRGPLGSGVMEGASYPASQGASFSPCLFHLLHSCLFVSLSPCLSLLNCLLISFLISVCLHFVLVLCLPPHPLRLRPSHCGAGGDCQRLTWARPSPRLLTRPLLPSPQTPASKL</sequence>
<keyword evidence="1" id="KW-0472">Membrane</keyword>
<protein>
    <submittedName>
        <fullName evidence="2">Uncharacterized protein</fullName>
    </submittedName>
</protein>
<evidence type="ECO:0000256" key="1">
    <source>
        <dbReference type="SAM" id="Phobius"/>
    </source>
</evidence>
<dbReference type="EMBL" id="JACASF010000021">
    <property type="protein sequence ID" value="KAF6407201.1"/>
    <property type="molecule type" value="Genomic_DNA"/>
</dbReference>
<name>A0A7J8C8J5_MOLMO</name>
<evidence type="ECO:0000313" key="3">
    <source>
        <dbReference type="Proteomes" id="UP000550707"/>
    </source>
</evidence>
<dbReference type="Proteomes" id="UP000550707">
    <property type="component" value="Unassembled WGS sequence"/>
</dbReference>
<reference evidence="2 3" key="1">
    <citation type="journal article" date="2020" name="Nature">
        <title>Six reference-quality genomes reveal evolution of bat adaptations.</title>
        <authorList>
            <person name="Jebb D."/>
            <person name="Huang Z."/>
            <person name="Pippel M."/>
            <person name="Hughes G.M."/>
            <person name="Lavrichenko K."/>
            <person name="Devanna P."/>
            <person name="Winkler S."/>
            <person name="Jermiin L.S."/>
            <person name="Skirmuntt E.C."/>
            <person name="Katzourakis A."/>
            <person name="Burkitt-Gray L."/>
            <person name="Ray D.A."/>
            <person name="Sullivan K.A.M."/>
            <person name="Roscito J.G."/>
            <person name="Kirilenko B.M."/>
            <person name="Davalos L.M."/>
            <person name="Corthals A.P."/>
            <person name="Power M.L."/>
            <person name="Jones G."/>
            <person name="Ransome R.D."/>
            <person name="Dechmann D.K.N."/>
            <person name="Locatelli A.G."/>
            <person name="Puechmaille S.J."/>
            <person name="Fedrigo O."/>
            <person name="Jarvis E.D."/>
            <person name="Hiller M."/>
            <person name="Vernes S.C."/>
            <person name="Myers E.W."/>
            <person name="Teeling E.C."/>
        </authorList>
    </citation>
    <scope>NUCLEOTIDE SEQUENCE [LARGE SCALE GENOMIC DNA]</scope>
    <source>
        <strain evidence="2">MMolMol1</strain>
        <tissue evidence="2">Muscle</tissue>
    </source>
</reference>
<keyword evidence="1" id="KW-1133">Transmembrane helix</keyword>
<evidence type="ECO:0000313" key="2">
    <source>
        <dbReference type="EMBL" id="KAF6407201.1"/>
    </source>
</evidence>
<dbReference type="AlphaFoldDB" id="A0A7J8C8J5"/>
<accession>A0A7J8C8J5</accession>
<comment type="caution">
    <text evidence="2">The sequence shown here is derived from an EMBL/GenBank/DDBJ whole genome shotgun (WGS) entry which is preliminary data.</text>
</comment>
<keyword evidence="3" id="KW-1185">Reference proteome</keyword>
<proteinExistence type="predicted"/>
<dbReference type="InParanoid" id="A0A7J8C8J5"/>
<feature type="transmembrane region" description="Helical" evidence="1">
    <location>
        <begin position="73"/>
        <end position="96"/>
    </location>
</feature>
<keyword evidence="1" id="KW-0812">Transmembrane</keyword>
<gene>
    <name evidence="2" type="ORF">HJG59_009882</name>
</gene>
<organism evidence="2 3">
    <name type="scientific">Molossus molossus</name>
    <name type="common">Pallas' mastiff bat</name>
    <name type="synonym">Vespertilio molossus</name>
    <dbReference type="NCBI Taxonomy" id="27622"/>
    <lineage>
        <taxon>Eukaryota</taxon>
        <taxon>Metazoa</taxon>
        <taxon>Chordata</taxon>
        <taxon>Craniata</taxon>
        <taxon>Vertebrata</taxon>
        <taxon>Euteleostomi</taxon>
        <taxon>Mammalia</taxon>
        <taxon>Eutheria</taxon>
        <taxon>Laurasiatheria</taxon>
        <taxon>Chiroptera</taxon>
        <taxon>Yangochiroptera</taxon>
        <taxon>Molossidae</taxon>
        <taxon>Molossus</taxon>
    </lineage>
</organism>